<dbReference type="EMBL" id="JAMZMM010000124">
    <property type="protein sequence ID" value="MCP2729552.1"/>
    <property type="molecule type" value="Genomic_DNA"/>
</dbReference>
<organism evidence="1 2">
    <name type="scientific">Limnofasciculus baicalensis BBK-W-15</name>
    <dbReference type="NCBI Taxonomy" id="2699891"/>
    <lineage>
        <taxon>Bacteria</taxon>
        <taxon>Bacillati</taxon>
        <taxon>Cyanobacteriota</taxon>
        <taxon>Cyanophyceae</taxon>
        <taxon>Coleofasciculales</taxon>
        <taxon>Coleofasciculaceae</taxon>
        <taxon>Limnofasciculus</taxon>
        <taxon>Limnofasciculus baicalensis</taxon>
    </lineage>
</organism>
<comment type="caution">
    <text evidence="1">The sequence shown here is derived from an EMBL/GenBank/DDBJ whole genome shotgun (WGS) entry which is preliminary data.</text>
</comment>
<dbReference type="RefSeq" id="WP_254012336.1">
    <property type="nucleotide sequence ID" value="NZ_JAMZMM010000124.1"/>
</dbReference>
<dbReference type="GO" id="GO:0032259">
    <property type="term" value="P:methylation"/>
    <property type="evidence" value="ECO:0007669"/>
    <property type="project" value="UniProtKB-KW"/>
</dbReference>
<protein>
    <submittedName>
        <fullName evidence="1">SAM-dependent methyltransferase</fullName>
    </submittedName>
</protein>
<sequence length="229" mass="26316">MAMELKKVVPFGRSLDEYVKMFNLTQEDLQKSILSVGDGPASFNAEGTKLGYKIKSVDPLYELTSEQIRSRFDEVVDNIIEQVKNSPNDWIWTYHGSPDGLRKNRERVIDIFCEDYERGKGENRYELGALPKLKYGDSAYNIGLCSHFLFLYSEQFDANFHFDSICEILRVCQEVRIFPLLTLSLMPSPHLQPVLAKLEAKGYSCEIHKVSYQLQRGGNEMIKIIKTES</sequence>
<name>A0AAE3GT81_9CYAN</name>
<reference evidence="1" key="1">
    <citation type="submission" date="2022-06" db="EMBL/GenBank/DDBJ databases">
        <title>New cyanobacteria of genus Symplocastrum in benthos of Lake Baikal.</title>
        <authorList>
            <person name="Sorokovikova E."/>
            <person name="Tikhonova I."/>
            <person name="Krasnopeev A."/>
            <person name="Evseev P."/>
            <person name="Gladkikh A."/>
            <person name="Belykh O."/>
        </authorList>
    </citation>
    <scope>NUCLEOTIDE SEQUENCE</scope>
    <source>
        <strain evidence="1">BBK-W-15</strain>
    </source>
</reference>
<gene>
    <name evidence="1" type="ORF">NJ959_13935</name>
</gene>
<evidence type="ECO:0000313" key="1">
    <source>
        <dbReference type="EMBL" id="MCP2729552.1"/>
    </source>
</evidence>
<keyword evidence="1" id="KW-0808">Transferase</keyword>
<keyword evidence="2" id="KW-1185">Reference proteome</keyword>
<keyword evidence="1" id="KW-0489">Methyltransferase</keyword>
<dbReference type="AlphaFoldDB" id="A0AAE3GT81"/>
<accession>A0AAE3GT81</accession>
<proteinExistence type="predicted"/>
<dbReference type="Proteomes" id="UP001204953">
    <property type="component" value="Unassembled WGS sequence"/>
</dbReference>
<dbReference type="GO" id="GO:0008168">
    <property type="term" value="F:methyltransferase activity"/>
    <property type="evidence" value="ECO:0007669"/>
    <property type="project" value="UniProtKB-KW"/>
</dbReference>
<evidence type="ECO:0000313" key="2">
    <source>
        <dbReference type="Proteomes" id="UP001204953"/>
    </source>
</evidence>